<dbReference type="NCBIfam" id="NF047331">
    <property type="entry name" value="phage_HTJ"/>
    <property type="match status" value="1"/>
</dbReference>
<gene>
    <name evidence="1" type="ORF">JJJ17_09340</name>
</gene>
<keyword evidence="2" id="KW-1185">Reference proteome</keyword>
<sequence length="68" mass="7890">MAVKAPWTIEQYQTLVMMIAKGVTSLEVNGEKVTYRSLDEMMRLERRMARDLGLVATPRRQYPAFRKG</sequence>
<dbReference type="Proteomes" id="UP000640485">
    <property type="component" value="Unassembled WGS sequence"/>
</dbReference>
<evidence type="ECO:0000313" key="1">
    <source>
        <dbReference type="EMBL" id="MBK4216128.1"/>
    </source>
</evidence>
<accession>A0A934SED1</accession>
<dbReference type="AlphaFoldDB" id="A0A934SED1"/>
<dbReference type="RefSeq" id="WP_200685818.1">
    <property type="nucleotide sequence ID" value="NZ_JAEPRQ010000002.1"/>
</dbReference>
<proteinExistence type="predicted"/>
<organism evidence="1 2">
    <name type="scientific">Paracoccus caeni</name>
    <dbReference type="NCBI Taxonomy" id="657651"/>
    <lineage>
        <taxon>Bacteria</taxon>
        <taxon>Pseudomonadati</taxon>
        <taxon>Pseudomonadota</taxon>
        <taxon>Alphaproteobacteria</taxon>
        <taxon>Rhodobacterales</taxon>
        <taxon>Paracoccaceae</taxon>
        <taxon>Paracoccus</taxon>
    </lineage>
</organism>
<name>A0A934SED1_9RHOB</name>
<reference evidence="1" key="1">
    <citation type="submission" date="2021-01" db="EMBL/GenBank/DDBJ databases">
        <title>Paracoccus amoyensis sp. nov., isolated from the surface seawater along the coast of Xiamen Island, China.</title>
        <authorList>
            <person name="Lyu L."/>
        </authorList>
    </citation>
    <scope>NUCLEOTIDE SEQUENCE</scope>
    <source>
        <strain evidence="1">MJ17</strain>
    </source>
</reference>
<comment type="caution">
    <text evidence="1">The sequence shown here is derived from an EMBL/GenBank/DDBJ whole genome shotgun (WGS) entry which is preliminary data.</text>
</comment>
<evidence type="ECO:0000313" key="2">
    <source>
        <dbReference type="Proteomes" id="UP000640485"/>
    </source>
</evidence>
<protein>
    <submittedName>
        <fullName evidence="1">Uncharacterized protein</fullName>
    </submittedName>
</protein>
<dbReference type="EMBL" id="JAEPRQ010000002">
    <property type="protein sequence ID" value="MBK4216128.1"/>
    <property type="molecule type" value="Genomic_DNA"/>
</dbReference>